<comment type="similarity">
    <text evidence="1">Belongs to the bacterial solute-binding protein 1 family.</text>
</comment>
<evidence type="ECO:0000256" key="4">
    <source>
        <dbReference type="SAM" id="MobiDB-lite"/>
    </source>
</evidence>
<evidence type="ECO:0000256" key="2">
    <source>
        <dbReference type="ARBA" id="ARBA00022448"/>
    </source>
</evidence>
<dbReference type="EMBL" id="FRAC01000027">
    <property type="protein sequence ID" value="SHL22665.1"/>
    <property type="molecule type" value="Genomic_DNA"/>
</dbReference>
<dbReference type="PANTHER" id="PTHR30061:SF50">
    <property type="entry name" value="MALTOSE_MALTODEXTRIN-BINDING PERIPLASMIC PROTEIN"/>
    <property type="match status" value="1"/>
</dbReference>
<dbReference type="Gene3D" id="3.40.190.10">
    <property type="entry name" value="Periplasmic binding protein-like II"/>
    <property type="match status" value="2"/>
</dbReference>
<dbReference type="PROSITE" id="PS51257">
    <property type="entry name" value="PROKAR_LIPOPROTEIN"/>
    <property type="match status" value="1"/>
</dbReference>
<protein>
    <submittedName>
        <fullName evidence="6">Multiple sugar transport system substrate-binding protein</fullName>
    </submittedName>
</protein>
<dbReference type="GO" id="GO:1901982">
    <property type="term" value="F:maltose binding"/>
    <property type="evidence" value="ECO:0007669"/>
    <property type="project" value="TreeGrafter"/>
</dbReference>
<dbReference type="GO" id="GO:0015768">
    <property type="term" value="P:maltose transport"/>
    <property type="evidence" value="ECO:0007669"/>
    <property type="project" value="TreeGrafter"/>
</dbReference>
<feature type="signal peptide" evidence="5">
    <location>
        <begin position="1"/>
        <end position="20"/>
    </location>
</feature>
<keyword evidence="6" id="KW-0762">Sugar transport</keyword>
<dbReference type="SUPFAM" id="SSF53850">
    <property type="entry name" value="Periplasmic binding protein-like II"/>
    <property type="match status" value="1"/>
</dbReference>
<keyword evidence="7" id="KW-1185">Reference proteome</keyword>
<dbReference type="Pfam" id="PF13416">
    <property type="entry name" value="SBP_bac_8"/>
    <property type="match status" value="1"/>
</dbReference>
<dbReference type="GO" id="GO:0055052">
    <property type="term" value="C:ATP-binding cassette (ABC) transporter complex, substrate-binding subunit-containing"/>
    <property type="evidence" value="ECO:0007669"/>
    <property type="project" value="TreeGrafter"/>
</dbReference>
<dbReference type="AlphaFoldDB" id="A0A1M6YX49"/>
<dbReference type="InterPro" id="IPR006059">
    <property type="entry name" value="SBP"/>
</dbReference>
<keyword evidence="2" id="KW-0813">Transport</keyword>
<proteinExistence type="inferred from homology"/>
<accession>A0A1M6YX49</accession>
<name>A0A1M6YX49_9FIRM</name>
<dbReference type="OrthoDB" id="383712at2"/>
<evidence type="ECO:0000313" key="7">
    <source>
        <dbReference type="Proteomes" id="UP000184386"/>
    </source>
</evidence>
<feature type="region of interest" description="Disordered" evidence="4">
    <location>
        <begin position="27"/>
        <end position="47"/>
    </location>
</feature>
<dbReference type="Proteomes" id="UP000184386">
    <property type="component" value="Unassembled WGS sequence"/>
</dbReference>
<gene>
    <name evidence="6" type="ORF">SAMN02745136_04402</name>
</gene>
<feature type="compositionally biased region" description="Polar residues" evidence="4">
    <location>
        <begin position="32"/>
        <end position="43"/>
    </location>
</feature>
<dbReference type="RefSeq" id="WP_073279185.1">
    <property type="nucleotide sequence ID" value="NZ_FRAC01000027.1"/>
</dbReference>
<evidence type="ECO:0000256" key="1">
    <source>
        <dbReference type="ARBA" id="ARBA00008520"/>
    </source>
</evidence>
<dbReference type="STRING" id="1121322.SAMN02745136_04402"/>
<dbReference type="PANTHER" id="PTHR30061">
    <property type="entry name" value="MALTOSE-BINDING PERIPLASMIC PROTEIN"/>
    <property type="match status" value="1"/>
</dbReference>
<reference evidence="6 7" key="1">
    <citation type="submission" date="2016-11" db="EMBL/GenBank/DDBJ databases">
        <authorList>
            <person name="Jaros S."/>
            <person name="Januszkiewicz K."/>
            <person name="Wedrychowicz H."/>
        </authorList>
    </citation>
    <scope>NUCLEOTIDE SEQUENCE [LARGE SCALE GENOMIC DNA]</scope>
    <source>
        <strain evidence="6 7">DSM 15929</strain>
    </source>
</reference>
<evidence type="ECO:0000256" key="5">
    <source>
        <dbReference type="SAM" id="SignalP"/>
    </source>
</evidence>
<dbReference type="GO" id="GO:0042956">
    <property type="term" value="P:maltodextrin transmembrane transport"/>
    <property type="evidence" value="ECO:0007669"/>
    <property type="project" value="TreeGrafter"/>
</dbReference>
<sequence length="438" mass="47800">MKSKIGKFIPCLLAILVAIAGTTGCQGKTERAVNSPTGSSNASAEEASLPEGNITLTFWHTYGDKEEAQLKEVVIPKWKALHPNIDIEPVRQDSSQYHQMIVTAFGTGQTPDVARIDIVNTASYAQQGGIISMDDREGFAKQKDTFLAAPLSTNYYKGHYYGLPLDTNCKAAVINKNTLKAIGLDRTPQTMEEFISAAKKNGNGKYLLNVSGVGDWDILPYFWLFGGMVTDDNFTSASGYLDSDASVKAIQTMLDLHKDKIFTIRDIDGSADAWDGISTGEYAMFLEGPWYFGSYEDSEAKGITPALIPTYHGKSASAIGGENIVVFQAGKNQEAAYEFAQFMTSEEIQLDMLKSGQLPVLKSLVDNAEITSNPVWSVYMKQMESAKARIPSPSHTQIGEIWSDAMTEIFTNHADVREELTKAAGLIDEQLVIGGQGH</sequence>
<organism evidence="6 7">
    <name type="scientific">Anaerocolumna jejuensis DSM 15929</name>
    <dbReference type="NCBI Taxonomy" id="1121322"/>
    <lineage>
        <taxon>Bacteria</taxon>
        <taxon>Bacillati</taxon>
        <taxon>Bacillota</taxon>
        <taxon>Clostridia</taxon>
        <taxon>Lachnospirales</taxon>
        <taxon>Lachnospiraceae</taxon>
        <taxon>Anaerocolumna</taxon>
    </lineage>
</organism>
<evidence type="ECO:0000313" key="6">
    <source>
        <dbReference type="EMBL" id="SHL22665.1"/>
    </source>
</evidence>
<evidence type="ECO:0000256" key="3">
    <source>
        <dbReference type="ARBA" id="ARBA00022729"/>
    </source>
</evidence>
<keyword evidence="3 5" id="KW-0732">Signal</keyword>
<feature type="chain" id="PRO_5039034511" evidence="5">
    <location>
        <begin position="21"/>
        <end position="438"/>
    </location>
</feature>